<evidence type="ECO:0000313" key="2">
    <source>
        <dbReference type="EMBL" id="ABB58396.1"/>
    </source>
</evidence>
<keyword evidence="3" id="KW-1185">Reference proteome</keyword>
<dbReference type="InterPro" id="IPR012903">
    <property type="entry name" value="Nif11"/>
</dbReference>
<dbReference type="AlphaFoldDB" id="Q31KM3"/>
<dbReference type="eggNOG" id="ENOG50335EM">
    <property type="taxonomic scope" value="Bacteria"/>
</dbReference>
<dbReference type="KEGG" id="syf:Synpcc7942_2366"/>
<dbReference type="Pfam" id="PF07862">
    <property type="entry name" value="Nif11"/>
    <property type="match status" value="1"/>
</dbReference>
<evidence type="ECO:0000259" key="1">
    <source>
        <dbReference type="Pfam" id="PF07862"/>
    </source>
</evidence>
<dbReference type="EMBL" id="CP000100">
    <property type="protein sequence ID" value="ABB58396.1"/>
    <property type="molecule type" value="Genomic_DNA"/>
</dbReference>
<name>Q31KM3_SYNE7</name>
<feature type="domain" description="Nif11" evidence="1">
    <location>
        <begin position="1"/>
        <end position="48"/>
    </location>
</feature>
<dbReference type="BioCyc" id="SYNEL:SYNPCC7942_2366-MONOMER"/>
<dbReference type="OrthoDB" id="516068at2"/>
<sequence>MSSEQVLRFLEDAAISKELRDKFAAVSDVSDFLLVAQRSGYTFTSEEFIHTITELSHATPVRRPTGVWRWLRTIPNPMELERQRRAQESAAE</sequence>
<dbReference type="HOGENOM" id="CLU_2634669_0_0_3"/>
<proteinExistence type="predicted"/>
<protein>
    <recommendedName>
        <fullName evidence="1">Nif11 domain-containing protein</fullName>
    </recommendedName>
</protein>
<dbReference type="GeneID" id="72431253"/>
<organism evidence="2 3">
    <name type="scientific">Synechococcus elongatus (strain ATCC 33912 / PCC 7942 / FACHB-805)</name>
    <name type="common">Anacystis nidulans R2</name>
    <dbReference type="NCBI Taxonomy" id="1140"/>
    <lineage>
        <taxon>Bacteria</taxon>
        <taxon>Bacillati</taxon>
        <taxon>Cyanobacteriota</taxon>
        <taxon>Cyanophyceae</taxon>
        <taxon>Synechococcales</taxon>
        <taxon>Synechococcaceae</taxon>
        <taxon>Synechococcus</taxon>
    </lineage>
</organism>
<dbReference type="PaxDb" id="1140-Synpcc7942_2366"/>
<reference evidence="3" key="1">
    <citation type="submission" date="2005-08" db="EMBL/GenBank/DDBJ databases">
        <title>Complete sequence of chromosome 1 of Synechococcus elongatus PCC 7942.</title>
        <authorList>
            <consortium name="US DOE Joint Genome Institute"/>
            <person name="Copeland A."/>
            <person name="Lucas S."/>
            <person name="Lapidus A."/>
            <person name="Barry K."/>
            <person name="Detter J.C."/>
            <person name="Glavina T."/>
            <person name="Hammon N."/>
            <person name="Israni S."/>
            <person name="Pitluck S."/>
            <person name="Schmutz J."/>
            <person name="Larimer F."/>
            <person name="Land M."/>
            <person name="Kyrpides N."/>
            <person name="Lykidis A."/>
            <person name="Richardson P."/>
        </authorList>
    </citation>
    <scope>NUCLEOTIDE SEQUENCE [LARGE SCALE GENOMIC DNA]</scope>
    <source>
        <strain evidence="3">ATCC 33912 / PCC 7942 / FACHB-805</strain>
    </source>
</reference>
<gene>
    <name evidence="2" type="ordered locus">Synpcc7942_2366</name>
</gene>
<dbReference type="Proteomes" id="UP000889800">
    <property type="component" value="Chromosome"/>
</dbReference>
<evidence type="ECO:0000313" key="3">
    <source>
        <dbReference type="Proteomes" id="UP000889800"/>
    </source>
</evidence>
<accession>Q31KM3</accession>
<dbReference type="RefSeq" id="WP_011378429.1">
    <property type="nucleotide sequence ID" value="NC_007604.1"/>
</dbReference>